<evidence type="ECO:0000313" key="2">
    <source>
        <dbReference type="EMBL" id="OGK40008.1"/>
    </source>
</evidence>
<keyword evidence="1" id="KW-1133">Transmembrane helix</keyword>
<protein>
    <submittedName>
        <fullName evidence="2">Uncharacterized protein</fullName>
    </submittedName>
</protein>
<dbReference type="AlphaFoldDB" id="A0A1F7I9G7"/>
<feature type="transmembrane region" description="Helical" evidence="1">
    <location>
        <begin position="129"/>
        <end position="148"/>
    </location>
</feature>
<organism evidence="2 3">
    <name type="scientific">Candidatus Roizmanbacteria bacterium RIFCSPLOWO2_01_FULL_35_13</name>
    <dbReference type="NCBI Taxonomy" id="1802055"/>
    <lineage>
        <taxon>Bacteria</taxon>
        <taxon>Candidatus Roizmaniibacteriota</taxon>
    </lineage>
</organism>
<gene>
    <name evidence="2" type="ORF">A3A74_06845</name>
</gene>
<evidence type="ECO:0000313" key="3">
    <source>
        <dbReference type="Proteomes" id="UP000179270"/>
    </source>
</evidence>
<evidence type="ECO:0000256" key="1">
    <source>
        <dbReference type="SAM" id="Phobius"/>
    </source>
</evidence>
<sequence length="239" mass="26732">MDPLDIKKRIFATHKLLTEKTTSKEKLDSVKSLLKGINARIDKLLDSSSKALADLEKFHKGEIIELTAEHLPENTEEEKKKKKAFLWFIRNWKSLHSEIDRIKKELEIKSKSTDQDIAKMWKIASALKGPFGLITAFAVVIVIGLTVLNQSKHSSGLPNSNKQIESEKKIRVIIVDNKQIPLTELTTGQSSECLDGQEQAPHYHAKDHVAAKALDETMVTDPGGCGFGKVNDIIIQEVN</sequence>
<dbReference type="STRING" id="1802055.A3A74_06845"/>
<name>A0A1F7I9G7_9BACT</name>
<proteinExistence type="predicted"/>
<accession>A0A1F7I9G7</accession>
<comment type="caution">
    <text evidence="2">The sequence shown here is derived from an EMBL/GenBank/DDBJ whole genome shotgun (WGS) entry which is preliminary data.</text>
</comment>
<keyword evidence="1" id="KW-0812">Transmembrane</keyword>
<reference evidence="2 3" key="1">
    <citation type="journal article" date="2016" name="Nat. Commun.">
        <title>Thousands of microbial genomes shed light on interconnected biogeochemical processes in an aquifer system.</title>
        <authorList>
            <person name="Anantharaman K."/>
            <person name="Brown C.T."/>
            <person name="Hug L.A."/>
            <person name="Sharon I."/>
            <person name="Castelle C.J."/>
            <person name="Probst A.J."/>
            <person name="Thomas B.C."/>
            <person name="Singh A."/>
            <person name="Wilkins M.J."/>
            <person name="Karaoz U."/>
            <person name="Brodie E.L."/>
            <person name="Williams K.H."/>
            <person name="Hubbard S.S."/>
            <person name="Banfield J.F."/>
        </authorList>
    </citation>
    <scope>NUCLEOTIDE SEQUENCE [LARGE SCALE GENOMIC DNA]</scope>
</reference>
<dbReference type="EMBL" id="MGAF01000039">
    <property type="protein sequence ID" value="OGK40008.1"/>
    <property type="molecule type" value="Genomic_DNA"/>
</dbReference>
<keyword evidence="1" id="KW-0472">Membrane</keyword>
<dbReference type="Proteomes" id="UP000179270">
    <property type="component" value="Unassembled WGS sequence"/>
</dbReference>